<gene>
    <name evidence="1" type="ORF">BDY19DRAFT_977026</name>
</gene>
<evidence type="ECO:0000313" key="2">
    <source>
        <dbReference type="Proteomes" id="UP001055072"/>
    </source>
</evidence>
<dbReference type="Proteomes" id="UP001055072">
    <property type="component" value="Unassembled WGS sequence"/>
</dbReference>
<evidence type="ECO:0000313" key="1">
    <source>
        <dbReference type="EMBL" id="KAI0083595.1"/>
    </source>
</evidence>
<organism evidence="1 2">
    <name type="scientific">Irpex rosettiformis</name>
    <dbReference type="NCBI Taxonomy" id="378272"/>
    <lineage>
        <taxon>Eukaryota</taxon>
        <taxon>Fungi</taxon>
        <taxon>Dikarya</taxon>
        <taxon>Basidiomycota</taxon>
        <taxon>Agaricomycotina</taxon>
        <taxon>Agaricomycetes</taxon>
        <taxon>Polyporales</taxon>
        <taxon>Irpicaceae</taxon>
        <taxon>Irpex</taxon>
    </lineage>
</organism>
<accession>A0ACB8TNQ9</accession>
<dbReference type="EMBL" id="MU274959">
    <property type="protein sequence ID" value="KAI0083595.1"/>
    <property type="molecule type" value="Genomic_DNA"/>
</dbReference>
<proteinExistence type="predicted"/>
<protein>
    <submittedName>
        <fullName evidence="1">Uncharacterized protein</fullName>
    </submittedName>
</protein>
<name>A0ACB8TNQ9_9APHY</name>
<keyword evidence="2" id="KW-1185">Reference proteome</keyword>
<sequence length="140" mass="15970">MYIQLPPISFSIDNARGVRLSDAIRRDFSAFGDQDVQVMDVPGDKVTYVFEWPGYNTVRKQVNARRKHGVQSRNRIAQQIAKIVNKFIHEQHNYTSLGPQAGWRVGPGFIEFESVYLVELKRISDSTWVAKLAVLPPVIL</sequence>
<reference evidence="1" key="1">
    <citation type="journal article" date="2021" name="Environ. Microbiol.">
        <title>Gene family expansions and transcriptome signatures uncover fungal adaptations to wood decay.</title>
        <authorList>
            <person name="Hage H."/>
            <person name="Miyauchi S."/>
            <person name="Viragh M."/>
            <person name="Drula E."/>
            <person name="Min B."/>
            <person name="Chaduli D."/>
            <person name="Navarro D."/>
            <person name="Favel A."/>
            <person name="Norest M."/>
            <person name="Lesage-Meessen L."/>
            <person name="Balint B."/>
            <person name="Merenyi Z."/>
            <person name="de Eugenio L."/>
            <person name="Morin E."/>
            <person name="Martinez A.T."/>
            <person name="Baldrian P."/>
            <person name="Stursova M."/>
            <person name="Martinez M.J."/>
            <person name="Novotny C."/>
            <person name="Magnuson J.K."/>
            <person name="Spatafora J.W."/>
            <person name="Maurice S."/>
            <person name="Pangilinan J."/>
            <person name="Andreopoulos W."/>
            <person name="LaButti K."/>
            <person name="Hundley H."/>
            <person name="Na H."/>
            <person name="Kuo A."/>
            <person name="Barry K."/>
            <person name="Lipzen A."/>
            <person name="Henrissat B."/>
            <person name="Riley R."/>
            <person name="Ahrendt S."/>
            <person name="Nagy L.G."/>
            <person name="Grigoriev I.V."/>
            <person name="Martin F."/>
            <person name="Rosso M.N."/>
        </authorList>
    </citation>
    <scope>NUCLEOTIDE SEQUENCE</scope>
    <source>
        <strain evidence="1">CBS 384.51</strain>
    </source>
</reference>
<comment type="caution">
    <text evidence="1">The sequence shown here is derived from an EMBL/GenBank/DDBJ whole genome shotgun (WGS) entry which is preliminary data.</text>
</comment>